<proteinExistence type="predicted"/>
<dbReference type="InterPro" id="IPR038717">
    <property type="entry name" value="Tc1-like_DDE_dom"/>
</dbReference>
<evidence type="ECO:0000259" key="2">
    <source>
        <dbReference type="Pfam" id="PF13358"/>
    </source>
</evidence>
<evidence type="ECO:0000313" key="3">
    <source>
        <dbReference type="EnsemblMetazoa" id="XP_050507987.1"/>
    </source>
</evidence>
<reference evidence="3" key="1">
    <citation type="submission" date="2025-05" db="UniProtKB">
        <authorList>
            <consortium name="EnsemblMetazoa"/>
        </authorList>
    </citation>
    <scope>IDENTIFICATION</scope>
</reference>
<dbReference type="Proteomes" id="UP001652700">
    <property type="component" value="Unplaced"/>
</dbReference>
<dbReference type="PANTHER" id="PTHR33939:SF1">
    <property type="entry name" value="DUF4371 DOMAIN-CONTAINING PROTEIN"/>
    <property type="match status" value="1"/>
</dbReference>
<dbReference type="EnsemblMetazoa" id="XM_050652030.1">
    <property type="protein sequence ID" value="XP_050507987.1"/>
    <property type="gene ID" value="LOC126885459"/>
</dbReference>
<dbReference type="RefSeq" id="XP_050507987.1">
    <property type="nucleotide sequence ID" value="XM_050652030.1"/>
</dbReference>
<feature type="compositionally biased region" description="Polar residues" evidence="1">
    <location>
        <begin position="1"/>
        <end position="11"/>
    </location>
</feature>
<feature type="region of interest" description="Disordered" evidence="1">
    <location>
        <begin position="1"/>
        <end position="20"/>
    </location>
</feature>
<organism evidence="3 4">
    <name type="scientific">Diabrotica virgifera virgifera</name>
    <name type="common">western corn rootworm</name>
    <dbReference type="NCBI Taxonomy" id="50390"/>
    <lineage>
        <taxon>Eukaryota</taxon>
        <taxon>Metazoa</taxon>
        <taxon>Ecdysozoa</taxon>
        <taxon>Arthropoda</taxon>
        <taxon>Hexapoda</taxon>
        <taxon>Insecta</taxon>
        <taxon>Pterygota</taxon>
        <taxon>Neoptera</taxon>
        <taxon>Endopterygota</taxon>
        <taxon>Coleoptera</taxon>
        <taxon>Polyphaga</taxon>
        <taxon>Cucujiformia</taxon>
        <taxon>Chrysomeloidea</taxon>
        <taxon>Chrysomelidae</taxon>
        <taxon>Galerucinae</taxon>
        <taxon>Diabroticina</taxon>
        <taxon>Diabroticites</taxon>
        <taxon>Diabrotica</taxon>
    </lineage>
</organism>
<evidence type="ECO:0000256" key="1">
    <source>
        <dbReference type="SAM" id="MobiDB-lite"/>
    </source>
</evidence>
<dbReference type="GeneID" id="126885459"/>
<dbReference type="Gene3D" id="3.30.420.10">
    <property type="entry name" value="Ribonuclease H-like superfamily/Ribonuclease H"/>
    <property type="match status" value="1"/>
</dbReference>
<dbReference type="InterPro" id="IPR036397">
    <property type="entry name" value="RNaseH_sf"/>
</dbReference>
<evidence type="ECO:0000313" key="4">
    <source>
        <dbReference type="Proteomes" id="UP001652700"/>
    </source>
</evidence>
<protein>
    <recommendedName>
        <fullName evidence="2">Tc1-like transposase DDE domain-containing protein</fullName>
    </recommendedName>
</protein>
<sequence>MDAAAGTSTTQSHRHKPLSKAEKQIVWKVYDGLKKTHPTTEAVDRCSFLTGVSATTVERIVRELKSTETLSAPKTRQRGRRSFHLSESQMSIIRRTVHTFFLENKLPTIKSVKVKLQENDMIPQMGRETLRKVLHKLNFRYMKRCRKSILIDKEEIVSWRRRYLRSIRNYRVSKRKIYYLDETWINAGHTVSKIWHDTTIRTPRQAFIEGLSTGLRAPSGKGQRLIVAHIGSDTGFLENNALVFISKKTGDYHEDMDAVCFERWFENVLQHLEPNSVVVLDNAPYHSRLVERIPTMSDKKAVLQHWLREKSIPYGEDMVKLELIGIIKQHRGTYRQHAVDTMARLHGITILRLPPYHCELNPIELIWAQMKGYVARENVTYKISDVQRLLQASLDSINSTDWKNAISHVIKVEDDMWRLDGMVDNVIEPVIIQLGSNDSDSSAESME</sequence>
<keyword evidence="4" id="KW-1185">Reference proteome</keyword>
<accession>A0ABM5KCR8</accession>
<feature type="domain" description="Tc1-like transposase DDE" evidence="2">
    <location>
        <begin position="238"/>
        <end position="377"/>
    </location>
</feature>
<dbReference type="PANTHER" id="PTHR33939">
    <property type="entry name" value="PROTEIN CBG22215"/>
    <property type="match status" value="1"/>
</dbReference>
<name>A0ABM5KCR8_DIAVI</name>
<dbReference type="Pfam" id="PF13358">
    <property type="entry name" value="DDE_3"/>
    <property type="match status" value="1"/>
</dbReference>